<dbReference type="PROSITE" id="PS01188">
    <property type="entry name" value="ELO"/>
    <property type="match status" value="1"/>
</dbReference>
<evidence type="ECO:0000256" key="9">
    <source>
        <dbReference type="ARBA" id="ARBA00023136"/>
    </source>
</evidence>
<comment type="pathway">
    <text evidence="2">Lipid metabolism; fatty acid biosynthesis.</text>
</comment>
<dbReference type="SMR" id="A0A7I8WGM2"/>
<keyword evidence="10 11" id="KW-0275">Fatty acid biosynthesis</keyword>
<dbReference type="PANTHER" id="PTHR11157">
    <property type="entry name" value="FATTY ACID ACYL TRANSFERASE-RELATED"/>
    <property type="match status" value="1"/>
</dbReference>
<dbReference type="InterPro" id="IPR002076">
    <property type="entry name" value="ELO_fam"/>
</dbReference>
<evidence type="ECO:0000313" key="13">
    <source>
        <dbReference type="Proteomes" id="UP000659654"/>
    </source>
</evidence>
<feature type="transmembrane region" description="Helical" evidence="11">
    <location>
        <begin position="253"/>
        <end position="276"/>
    </location>
</feature>
<keyword evidence="5 11" id="KW-0812">Transmembrane</keyword>
<keyword evidence="4 11" id="KW-0808">Transferase</keyword>
<feature type="transmembrane region" description="Helical" evidence="11">
    <location>
        <begin position="158"/>
        <end position="176"/>
    </location>
</feature>
<name>A0A7I8WGM2_BURXY</name>
<evidence type="ECO:0000313" key="12">
    <source>
        <dbReference type="EMBL" id="CAD5222648.1"/>
    </source>
</evidence>
<dbReference type="GO" id="GO:0019367">
    <property type="term" value="P:fatty acid elongation, saturated fatty acid"/>
    <property type="evidence" value="ECO:0007669"/>
    <property type="project" value="TreeGrafter"/>
</dbReference>
<keyword evidence="3 11" id="KW-0444">Lipid biosynthesis</keyword>
<evidence type="ECO:0000256" key="7">
    <source>
        <dbReference type="ARBA" id="ARBA00022989"/>
    </source>
</evidence>
<accession>A0A7I8WGM2</accession>
<proteinExistence type="inferred from homology"/>
<dbReference type="GO" id="GO:0009922">
    <property type="term" value="F:fatty acid elongase activity"/>
    <property type="evidence" value="ECO:0007669"/>
    <property type="project" value="UniProtKB-EC"/>
</dbReference>
<comment type="catalytic activity">
    <reaction evidence="11">
        <text>a very-long-chain acyl-CoA + malonyl-CoA + H(+) = a very-long-chain 3-oxoacyl-CoA + CO2 + CoA</text>
        <dbReference type="Rhea" id="RHEA:32727"/>
        <dbReference type="ChEBI" id="CHEBI:15378"/>
        <dbReference type="ChEBI" id="CHEBI:16526"/>
        <dbReference type="ChEBI" id="CHEBI:57287"/>
        <dbReference type="ChEBI" id="CHEBI:57384"/>
        <dbReference type="ChEBI" id="CHEBI:90725"/>
        <dbReference type="ChEBI" id="CHEBI:90736"/>
        <dbReference type="EC" id="2.3.1.199"/>
    </reaction>
</comment>
<dbReference type="EMBL" id="CAJFDI010000003">
    <property type="protein sequence ID" value="CAD5222648.1"/>
    <property type="molecule type" value="Genomic_DNA"/>
</dbReference>
<reference evidence="12" key="1">
    <citation type="submission" date="2020-09" db="EMBL/GenBank/DDBJ databases">
        <authorList>
            <person name="Kikuchi T."/>
        </authorList>
    </citation>
    <scope>NUCLEOTIDE SEQUENCE</scope>
    <source>
        <strain evidence="12">Ka4C1</strain>
    </source>
</reference>
<protein>
    <recommendedName>
        <fullName evidence="11">Elongation of very long chain fatty acids protein</fullName>
        <ecNumber evidence="11">2.3.1.199</ecNumber>
    </recommendedName>
    <alternativeName>
        <fullName evidence="11">Very-long-chain 3-oxoacyl-CoA synthase</fullName>
    </alternativeName>
</protein>
<evidence type="ECO:0000256" key="6">
    <source>
        <dbReference type="ARBA" id="ARBA00022832"/>
    </source>
</evidence>
<feature type="transmembrane region" description="Helical" evidence="11">
    <location>
        <begin position="49"/>
        <end position="71"/>
    </location>
</feature>
<evidence type="ECO:0000256" key="4">
    <source>
        <dbReference type="ARBA" id="ARBA00022679"/>
    </source>
</evidence>
<keyword evidence="7 11" id="KW-1133">Transmembrane helix</keyword>
<dbReference type="AlphaFoldDB" id="A0A7I8WGM2"/>
<dbReference type="PANTHER" id="PTHR11157:SF156">
    <property type="entry name" value="FATTY ACID ELONGATION PROTEIN 4-RELATED"/>
    <property type="match status" value="1"/>
</dbReference>
<dbReference type="Proteomes" id="UP000582659">
    <property type="component" value="Unassembled WGS sequence"/>
</dbReference>
<feature type="transmembrane region" description="Helical" evidence="11">
    <location>
        <begin position="212"/>
        <end position="238"/>
    </location>
</feature>
<feature type="transmembrane region" description="Helical" evidence="11">
    <location>
        <begin position="128"/>
        <end position="151"/>
    </location>
</feature>
<organism evidence="12 13">
    <name type="scientific">Bursaphelenchus xylophilus</name>
    <name type="common">Pinewood nematode worm</name>
    <name type="synonym">Aphelenchoides xylophilus</name>
    <dbReference type="NCBI Taxonomy" id="6326"/>
    <lineage>
        <taxon>Eukaryota</taxon>
        <taxon>Metazoa</taxon>
        <taxon>Ecdysozoa</taxon>
        <taxon>Nematoda</taxon>
        <taxon>Chromadorea</taxon>
        <taxon>Rhabditida</taxon>
        <taxon>Tylenchina</taxon>
        <taxon>Tylenchomorpha</taxon>
        <taxon>Aphelenchoidea</taxon>
        <taxon>Aphelenchoididae</taxon>
        <taxon>Bursaphelenchus</taxon>
    </lineage>
</organism>
<evidence type="ECO:0000256" key="10">
    <source>
        <dbReference type="ARBA" id="ARBA00023160"/>
    </source>
</evidence>
<dbReference type="Proteomes" id="UP000659654">
    <property type="component" value="Unassembled WGS sequence"/>
</dbReference>
<dbReference type="EC" id="2.3.1.199" evidence="11"/>
<comment type="subcellular location">
    <subcellularLocation>
        <location evidence="1">Membrane</location>
        <topology evidence="1">Multi-pass membrane protein</topology>
    </subcellularLocation>
</comment>
<dbReference type="EMBL" id="CAJFCV020000003">
    <property type="protein sequence ID" value="CAG9110972.1"/>
    <property type="molecule type" value="Genomic_DNA"/>
</dbReference>
<keyword evidence="13" id="KW-1185">Reference proteome</keyword>
<evidence type="ECO:0000256" key="8">
    <source>
        <dbReference type="ARBA" id="ARBA00023098"/>
    </source>
</evidence>
<feature type="transmembrane region" description="Helical" evidence="11">
    <location>
        <begin position="83"/>
        <end position="102"/>
    </location>
</feature>
<dbReference type="InterPro" id="IPR030457">
    <property type="entry name" value="ELO_CS"/>
</dbReference>
<keyword evidence="6 11" id="KW-0276">Fatty acid metabolism</keyword>
<evidence type="ECO:0000256" key="5">
    <source>
        <dbReference type="ARBA" id="ARBA00022692"/>
    </source>
</evidence>
<dbReference type="GO" id="GO:0034625">
    <property type="term" value="P:fatty acid elongation, monounsaturated fatty acid"/>
    <property type="evidence" value="ECO:0007669"/>
    <property type="project" value="TreeGrafter"/>
</dbReference>
<dbReference type="UniPathway" id="UPA00094"/>
<evidence type="ECO:0000256" key="3">
    <source>
        <dbReference type="ARBA" id="ARBA00022516"/>
    </source>
</evidence>
<dbReference type="GO" id="GO:0005789">
    <property type="term" value="C:endoplasmic reticulum membrane"/>
    <property type="evidence" value="ECO:0007669"/>
    <property type="project" value="TreeGrafter"/>
</dbReference>
<sequence>METLFGLNEFNIYKDNQSTTLHHDYEYSYKLPFEKVHDKVGWTRLFQTYWGHSITVSIVYYIAIRVIQSIMRNREAFVLQRPLFFWNFGLALFSIAGFVRFAEDFFVAWYNNGLEYSLCHSCNPDGVAAFWSLAFAISKIVELGDTLFIVLRKKPLIFLHYYHHAAVLVYTVHSGAEHTAPGQAFITMNYFAHAFMYSYYAYCALGKRLPKWVSMCVTSIQTTQMFLGVAVTCFVYYLKVYKNVPCQQSMANLYLAFLIYITFAVLFVEFFVNAYLKKQERREKKKLQ</sequence>
<keyword evidence="9 11" id="KW-0472">Membrane</keyword>
<comment type="caution">
    <text evidence="12">The sequence shown here is derived from an EMBL/GenBank/DDBJ whole genome shotgun (WGS) entry which is preliminary data.</text>
</comment>
<dbReference type="GO" id="GO:0034626">
    <property type="term" value="P:fatty acid elongation, polyunsaturated fatty acid"/>
    <property type="evidence" value="ECO:0007669"/>
    <property type="project" value="TreeGrafter"/>
</dbReference>
<dbReference type="GO" id="GO:0042761">
    <property type="term" value="P:very long-chain fatty acid biosynthetic process"/>
    <property type="evidence" value="ECO:0007669"/>
    <property type="project" value="TreeGrafter"/>
</dbReference>
<evidence type="ECO:0000256" key="11">
    <source>
        <dbReference type="RuleBase" id="RU361115"/>
    </source>
</evidence>
<dbReference type="Pfam" id="PF01151">
    <property type="entry name" value="ELO"/>
    <property type="match status" value="1"/>
</dbReference>
<dbReference type="OrthoDB" id="10259681at2759"/>
<comment type="similarity">
    <text evidence="11">Belongs to the ELO family.</text>
</comment>
<evidence type="ECO:0000256" key="2">
    <source>
        <dbReference type="ARBA" id="ARBA00005194"/>
    </source>
</evidence>
<keyword evidence="8 11" id="KW-0443">Lipid metabolism</keyword>
<dbReference type="GO" id="GO:0030148">
    <property type="term" value="P:sphingolipid biosynthetic process"/>
    <property type="evidence" value="ECO:0007669"/>
    <property type="project" value="TreeGrafter"/>
</dbReference>
<evidence type="ECO:0000256" key="1">
    <source>
        <dbReference type="ARBA" id="ARBA00004141"/>
    </source>
</evidence>
<feature type="transmembrane region" description="Helical" evidence="11">
    <location>
        <begin position="182"/>
        <end position="200"/>
    </location>
</feature>
<gene>
    <name evidence="12" type="ORF">BXYJ_LOCUS7584</name>
</gene>